<sequence length="282" mass="32215">MKPSVCCIMLLLALLFAQPVAAIAVPDIVRQWAPVVCQADHSDGLAAKQNVFTSVNYDLDWRLNNNWYNLYFYPLAHAMYYSVVESDTHYYLGYYQYYPRHGRGYEHAMTGVLLAVRKLPDNTGALDLLMTYSNGRWRTRDGERVFLADGHPVLQLRAGTHVIAAAGKNSRLLRKKKMQVLSATGSRLGNDHQSGAGYMDYVLLPLTALWERRQDIGQGRVFSRWGYFDSYNAVRVSAPWAWEYRRLNWLMNPGELTLYFTGQPIKACNYLNHPYQAGTGNK</sequence>
<feature type="signal peptide" evidence="1">
    <location>
        <begin position="1"/>
        <end position="22"/>
    </location>
</feature>
<reference evidence="2" key="1">
    <citation type="submission" date="2016-08" db="EMBL/GenBank/DDBJ databases">
        <authorList>
            <person name="Seilhamer J.J."/>
        </authorList>
    </citation>
    <scope>NUCLEOTIDE SEQUENCE</scope>
    <source>
        <strain evidence="2">86</strain>
    </source>
</reference>
<keyword evidence="1" id="KW-0732">Signal</keyword>
<evidence type="ECO:0000256" key="1">
    <source>
        <dbReference type="SAM" id="SignalP"/>
    </source>
</evidence>
<dbReference type="AlphaFoldDB" id="A0A212LVL8"/>
<feature type="chain" id="PRO_5039583989" evidence="1">
    <location>
        <begin position="23"/>
        <end position="282"/>
    </location>
</feature>
<name>A0A212LVL8_9FIRM</name>
<gene>
    <name evidence="2" type="ORF">KL86SPO_40050</name>
</gene>
<protein>
    <submittedName>
        <fullName evidence="2">Uncharacterized protein</fullName>
    </submittedName>
</protein>
<dbReference type="EMBL" id="FMJE01000004">
    <property type="protein sequence ID" value="SCM81566.1"/>
    <property type="molecule type" value="Genomic_DNA"/>
</dbReference>
<evidence type="ECO:0000313" key="2">
    <source>
        <dbReference type="EMBL" id="SCM81566.1"/>
    </source>
</evidence>
<accession>A0A212LVL8</accession>
<organism evidence="2">
    <name type="scientific">uncultured Sporomusa sp</name>
    <dbReference type="NCBI Taxonomy" id="307249"/>
    <lineage>
        <taxon>Bacteria</taxon>
        <taxon>Bacillati</taxon>
        <taxon>Bacillota</taxon>
        <taxon>Negativicutes</taxon>
        <taxon>Selenomonadales</taxon>
        <taxon>Sporomusaceae</taxon>
        <taxon>Sporomusa</taxon>
        <taxon>environmental samples</taxon>
    </lineage>
</organism>
<dbReference type="RefSeq" id="WP_288184561.1">
    <property type="nucleotide sequence ID" value="NZ_LT608335.1"/>
</dbReference>
<proteinExistence type="predicted"/>